<dbReference type="EMBL" id="JADNYJ010000026">
    <property type="protein sequence ID" value="KAF8904383.1"/>
    <property type="molecule type" value="Genomic_DNA"/>
</dbReference>
<evidence type="ECO:0000313" key="2">
    <source>
        <dbReference type="Proteomes" id="UP000724874"/>
    </source>
</evidence>
<organism evidence="1 2">
    <name type="scientific">Gymnopilus junonius</name>
    <name type="common">Spectacular rustgill mushroom</name>
    <name type="synonym">Gymnopilus spectabilis subsp. junonius</name>
    <dbReference type="NCBI Taxonomy" id="109634"/>
    <lineage>
        <taxon>Eukaryota</taxon>
        <taxon>Fungi</taxon>
        <taxon>Dikarya</taxon>
        <taxon>Basidiomycota</taxon>
        <taxon>Agaricomycotina</taxon>
        <taxon>Agaricomycetes</taxon>
        <taxon>Agaricomycetidae</taxon>
        <taxon>Agaricales</taxon>
        <taxon>Agaricineae</taxon>
        <taxon>Hymenogastraceae</taxon>
        <taxon>Gymnopilus</taxon>
    </lineage>
</organism>
<dbReference type="Proteomes" id="UP000724874">
    <property type="component" value="Unassembled WGS sequence"/>
</dbReference>
<sequence>METFTDESREGASTVVLGGKVLVIDVDFVIERNDPLKPRLRVSNVKTSNALLPGNNNSSTSAMIDAFLKDSIEIYCVEMQKSEELRDPLYAASLRKEVLNHLRYLVLLDGLASRKEDGGIRWFTDVDDICPTLSMVAKTEATAIASSLSLTKAPLDIFLLRSHSLPLPYLTMPSISFLVHLSPLSYLSLSRSTSNLGETEVDLPLDIELSKLNAQLGRLGKGVTVATLFLDKLSEAHLYPPSMSMPNVAARPTFTLAPSAVELDHSFPQLDGFGVEVTAQETNIEPHAWVLDFTDAGKRPGVVVSQSRMKAIELVVNPLGGGDGLPGVTDMLSFGTGSWIDLLLNPGNLVSPERYSALYKSPNSLHPPLQLRLTAPEEPGFLLERVPVHSIKEIWGILEKREDVVDDTEATENDLQAILAGTFRPRKIPVNVSLPSGSATDSLFGPGLDFASTSGPRIVMTCPERPPIPGLVEITVTLDETKAKGVSVEISGAMGVDLKPADLEEICRRGGTLGLSGRVWASGHGMTSLEVKYSIMEYFKRRDVF</sequence>
<name>A0A9P5NPG7_GYMJU</name>
<protein>
    <submittedName>
        <fullName evidence="1">Uncharacterized protein</fullName>
    </submittedName>
</protein>
<proteinExistence type="predicted"/>
<accession>A0A9P5NPG7</accession>
<dbReference type="AlphaFoldDB" id="A0A9P5NPG7"/>
<reference evidence="1" key="1">
    <citation type="submission" date="2020-11" db="EMBL/GenBank/DDBJ databases">
        <authorList>
            <consortium name="DOE Joint Genome Institute"/>
            <person name="Ahrendt S."/>
            <person name="Riley R."/>
            <person name="Andreopoulos W."/>
            <person name="LaButti K."/>
            <person name="Pangilinan J."/>
            <person name="Ruiz-duenas F.J."/>
            <person name="Barrasa J.M."/>
            <person name="Sanchez-Garcia M."/>
            <person name="Camarero S."/>
            <person name="Miyauchi S."/>
            <person name="Serrano A."/>
            <person name="Linde D."/>
            <person name="Babiker R."/>
            <person name="Drula E."/>
            <person name="Ayuso-Fernandez I."/>
            <person name="Pacheco R."/>
            <person name="Padilla G."/>
            <person name="Ferreira P."/>
            <person name="Barriuso J."/>
            <person name="Kellner H."/>
            <person name="Castanera R."/>
            <person name="Alfaro M."/>
            <person name="Ramirez L."/>
            <person name="Pisabarro A.G."/>
            <person name="Kuo A."/>
            <person name="Tritt A."/>
            <person name="Lipzen A."/>
            <person name="He G."/>
            <person name="Yan M."/>
            <person name="Ng V."/>
            <person name="Cullen D."/>
            <person name="Martin F."/>
            <person name="Rosso M.-N."/>
            <person name="Henrissat B."/>
            <person name="Hibbett D."/>
            <person name="Martinez A.T."/>
            <person name="Grigoriev I.V."/>
        </authorList>
    </citation>
    <scope>NUCLEOTIDE SEQUENCE</scope>
    <source>
        <strain evidence="1">AH 44721</strain>
    </source>
</reference>
<comment type="caution">
    <text evidence="1">The sequence shown here is derived from an EMBL/GenBank/DDBJ whole genome shotgun (WGS) entry which is preliminary data.</text>
</comment>
<keyword evidence="2" id="KW-1185">Reference proteome</keyword>
<evidence type="ECO:0000313" key="1">
    <source>
        <dbReference type="EMBL" id="KAF8904383.1"/>
    </source>
</evidence>
<gene>
    <name evidence="1" type="ORF">CPB84DRAFT_1772896</name>
</gene>
<dbReference type="OrthoDB" id="544685at2759"/>